<organism evidence="1 2">
    <name type="scientific">Persea americana</name>
    <name type="common">Avocado</name>
    <dbReference type="NCBI Taxonomy" id="3435"/>
    <lineage>
        <taxon>Eukaryota</taxon>
        <taxon>Viridiplantae</taxon>
        <taxon>Streptophyta</taxon>
        <taxon>Embryophyta</taxon>
        <taxon>Tracheophyta</taxon>
        <taxon>Spermatophyta</taxon>
        <taxon>Magnoliopsida</taxon>
        <taxon>Magnoliidae</taxon>
        <taxon>Laurales</taxon>
        <taxon>Lauraceae</taxon>
        <taxon>Persea</taxon>
    </lineage>
</organism>
<gene>
    <name evidence="1" type="ORF">MRB53_005973</name>
</gene>
<proteinExistence type="predicted"/>
<protein>
    <submittedName>
        <fullName evidence="1">Uncharacterized protein</fullName>
    </submittedName>
</protein>
<evidence type="ECO:0000313" key="1">
    <source>
        <dbReference type="EMBL" id="KAJ8644225.1"/>
    </source>
</evidence>
<evidence type="ECO:0000313" key="2">
    <source>
        <dbReference type="Proteomes" id="UP001234297"/>
    </source>
</evidence>
<comment type="caution">
    <text evidence="1">The sequence shown here is derived from an EMBL/GenBank/DDBJ whole genome shotgun (WGS) entry which is preliminary data.</text>
</comment>
<reference evidence="1 2" key="1">
    <citation type="journal article" date="2022" name="Hortic Res">
        <title>A haplotype resolved chromosomal level avocado genome allows analysis of novel avocado genes.</title>
        <authorList>
            <person name="Nath O."/>
            <person name="Fletcher S.J."/>
            <person name="Hayward A."/>
            <person name="Shaw L.M."/>
            <person name="Masouleh A.K."/>
            <person name="Furtado A."/>
            <person name="Henry R.J."/>
            <person name="Mitter N."/>
        </authorList>
    </citation>
    <scope>NUCLEOTIDE SEQUENCE [LARGE SCALE GENOMIC DNA]</scope>
    <source>
        <strain evidence="2">cv. Hass</strain>
    </source>
</reference>
<dbReference type="Proteomes" id="UP001234297">
    <property type="component" value="Chromosome 2"/>
</dbReference>
<keyword evidence="2" id="KW-1185">Reference proteome</keyword>
<name>A0ACC2MFJ3_PERAE</name>
<dbReference type="EMBL" id="CM056810">
    <property type="protein sequence ID" value="KAJ8644225.1"/>
    <property type="molecule type" value="Genomic_DNA"/>
</dbReference>
<sequence>MGCTVSKMEFRLMPQMKIRPPNGTIDEIAIHYSEERGVEEMKVKVCNEKDEEEGDLGAMVGPSSPSFRVYFRNSFDESEDGQKAKGTSNGMSGTGVQSSVSKIPNEVLESKLVKKEKGRRLWAFPKRTVAVYSFLHIRSDRRGLLVGKLAIESYPKLLVPARVQLIWACSKLVGVSAIGVENLLLSLLRQIIGGDFSQPNLWLAMELIRIFSGNWDWVVSEHLLLTSGLYTYLRLLADHYRLSGPELDELKRSEIEFCIRALRECFGVCLRIGRDLLRLLQDLSHIPEFREVWKDLLSNPAVFRVPWYSDISQIYHSRTSTRYFLLRITPEMETQLRFLLTHVNWGSQKRYQVWFAKKFLCTPERETIICDIVRFICCAHHPTNEILQSNVISRWAVIGWLLKCCRKNHIEVNAKLALFYDWLFFDEKVDNIMNIEPAVLLMVNSIPKYIDMTHTLLEFLFLLVDNYDINRKNILVQGVLASFDILLRKGVVHSFEKFTSCSTLSASLKQRFCIFIPCLKLNADREALADRPHYPVPLNLSTPSNVEGMPLNLPSPSDVGSGKMSTRFNAEDVPLNLSGPSDVGSGKKSTPSNVEGVPLPLNLSAPSDVGSGKKSTPSNAEGMPLNLPSPSDVGSGKMSTRFNVEDVPLNLSGPSDVGSGKKSTPYNVEGVPLNLSSPFAVGGRKTSFKDSELSKCHRENGSRKKATVEGIQVSDSLVASTSLISKKRKIAVMGNLVHDLGAIVKQSNKQGLDTLENILFTYAALNNQVLDPAVVADSDCSPQALAFQVMEAFKSNGYEMFGPLKCPLKEINHDEEVHSATALVIRTFIFSPHERMNDILLFWYEKGHPVGPRLLSYVSRLANEAHATSGLGSSINCHYHINRLSHDGNLLNGYAMTRNNQYTSVKENNLGDSLLKCHVDAYFSFMNFRGKGAPDSVILASTVDLKLISQLVTDAFVAYKIYLKSCSIKQPSPDVETLNGICQTNNVSSNGVKGTTQTLVSALFSDLRSCCGLLAKRSRSLFCSIFCHLSDLSTSKEEFVRLLVDRLDHVDLVATQFDIGLKRFSIFGEDTVMICHLVRTTLTWDSAEQQKFWGLLMSELAVSKVQVEKIVMDLCLDFLDPREDSVAIGGLFQLSRCCSPTPEFVGTIISLPDAFSDFAAAVLAGWASSSSLMLSNSLAEWLEKLNNNYDAISAKINYSAITELSKFLDAEGMRSANGLSELSERISNVRSKLANGGV</sequence>
<accession>A0ACC2MFJ3</accession>